<dbReference type="Proteomes" id="UP000288293">
    <property type="component" value="Unassembled WGS sequence"/>
</dbReference>
<dbReference type="OrthoDB" id="9784998at2"/>
<dbReference type="InterPro" id="IPR021727">
    <property type="entry name" value="DUF3299"/>
</dbReference>
<dbReference type="AlphaFoldDB" id="A0A432WBE4"/>
<name>A0A432WBE4_9GAMM</name>
<reference evidence="1 2" key="1">
    <citation type="journal article" date="2011" name="Front. Microbiol.">
        <title>Genomic signatures of strain selection and enhancement in Bacillus atrophaeus var. globigii, a historical biowarfare simulant.</title>
        <authorList>
            <person name="Gibbons H.S."/>
            <person name="Broomall S.M."/>
            <person name="McNew L.A."/>
            <person name="Daligault H."/>
            <person name="Chapman C."/>
            <person name="Bruce D."/>
            <person name="Karavis M."/>
            <person name="Krepps M."/>
            <person name="McGregor P.A."/>
            <person name="Hong C."/>
            <person name="Park K.H."/>
            <person name="Akmal A."/>
            <person name="Feldman A."/>
            <person name="Lin J.S."/>
            <person name="Chang W.E."/>
            <person name="Higgs B.W."/>
            <person name="Demirev P."/>
            <person name="Lindquist J."/>
            <person name="Liem A."/>
            <person name="Fochler E."/>
            <person name="Read T.D."/>
            <person name="Tapia R."/>
            <person name="Johnson S."/>
            <person name="Bishop-Lilly K.A."/>
            <person name="Detter C."/>
            <person name="Han C."/>
            <person name="Sozhamannan S."/>
            <person name="Rosenzweig C.N."/>
            <person name="Skowronski E.W."/>
        </authorList>
    </citation>
    <scope>NUCLEOTIDE SEQUENCE [LARGE SCALE GENOMIC DNA]</scope>
    <source>
        <strain evidence="1 2">MLST1</strain>
    </source>
</reference>
<evidence type="ECO:0000313" key="2">
    <source>
        <dbReference type="Proteomes" id="UP000288293"/>
    </source>
</evidence>
<comment type="caution">
    <text evidence="1">The sequence shown here is derived from an EMBL/GenBank/DDBJ whole genome shotgun (WGS) entry which is preliminary data.</text>
</comment>
<sequence>MIFQRSLVGLALLVFAGLQPLYADEKVYSIEWEDLMPAHILQMLDDIPMVEHDYSEDATDPFTDDWEDPYADAWNEILTSTEVVDAYENNIIRLPGFVVPLDVDDDQRVLSFFIVPYFGACIHVPPPPPNQLIYVADVDNAPPLRVESMYTAFWFTGRLKISEKQHDMGHAAYSMELLEMEKYQF</sequence>
<protein>
    <submittedName>
        <fullName evidence="1">DUF3299 domain-containing protein</fullName>
    </submittedName>
</protein>
<accession>A0A432WBE4</accession>
<dbReference type="EMBL" id="PIPL01000001">
    <property type="protein sequence ID" value="RUO26908.1"/>
    <property type="molecule type" value="Genomic_DNA"/>
</dbReference>
<dbReference type="Gene3D" id="2.40.50.870">
    <property type="entry name" value="Protein of unknown function (DUF3299)"/>
    <property type="match status" value="1"/>
</dbReference>
<proteinExistence type="predicted"/>
<organism evidence="1 2">
    <name type="scientific">Aliidiomarina minuta</name>
    <dbReference type="NCBI Taxonomy" id="880057"/>
    <lineage>
        <taxon>Bacteria</taxon>
        <taxon>Pseudomonadati</taxon>
        <taxon>Pseudomonadota</taxon>
        <taxon>Gammaproteobacteria</taxon>
        <taxon>Alteromonadales</taxon>
        <taxon>Idiomarinaceae</taxon>
        <taxon>Aliidiomarina</taxon>
    </lineage>
</organism>
<gene>
    <name evidence="1" type="ORF">CWE09_09515</name>
</gene>
<keyword evidence="2" id="KW-1185">Reference proteome</keyword>
<evidence type="ECO:0000313" key="1">
    <source>
        <dbReference type="EMBL" id="RUO26908.1"/>
    </source>
</evidence>
<dbReference type="Pfam" id="PF11736">
    <property type="entry name" value="DUF3299"/>
    <property type="match status" value="1"/>
</dbReference>